<organism evidence="2">
    <name type="scientific">Oryza barthii</name>
    <dbReference type="NCBI Taxonomy" id="65489"/>
    <lineage>
        <taxon>Eukaryota</taxon>
        <taxon>Viridiplantae</taxon>
        <taxon>Streptophyta</taxon>
        <taxon>Embryophyta</taxon>
        <taxon>Tracheophyta</taxon>
        <taxon>Spermatophyta</taxon>
        <taxon>Magnoliopsida</taxon>
        <taxon>Liliopsida</taxon>
        <taxon>Poales</taxon>
        <taxon>Poaceae</taxon>
        <taxon>BOP clade</taxon>
        <taxon>Oryzoideae</taxon>
        <taxon>Oryzeae</taxon>
        <taxon>Oryzinae</taxon>
        <taxon>Oryza</taxon>
    </lineage>
</organism>
<dbReference type="AlphaFoldDB" id="A0A0D3GE32"/>
<dbReference type="PaxDb" id="65489-OBART06G06970.1"/>
<name>A0A0D3GE32_9ORYZ</name>
<feature type="signal peptide" evidence="1">
    <location>
        <begin position="1"/>
        <end position="28"/>
    </location>
</feature>
<keyword evidence="3" id="KW-1185">Reference proteome</keyword>
<protein>
    <submittedName>
        <fullName evidence="2">Uncharacterized protein</fullName>
    </submittedName>
</protein>
<dbReference type="Gramene" id="OBART06G06970.1">
    <property type="protein sequence ID" value="OBART06G06970.1"/>
    <property type="gene ID" value="OBART06G06970"/>
</dbReference>
<evidence type="ECO:0000313" key="3">
    <source>
        <dbReference type="Proteomes" id="UP000026960"/>
    </source>
</evidence>
<evidence type="ECO:0000256" key="1">
    <source>
        <dbReference type="SAM" id="SignalP"/>
    </source>
</evidence>
<reference evidence="2" key="2">
    <citation type="submission" date="2015-03" db="UniProtKB">
        <authorList>
            <consortium name="EnsemblPlants"/>
        </authorList>
    </citation>
    <scope>IDENTIFICATION</scope>
</reference>
<sequence length="67" mass="7543">MAKLANYPTWKAIVLVFSLRIAADQCWCGHSAYKKLVREKDSKVLNTEAFNAVVVWPDCLSNLEGTK</sequence>
<proteinExistence type="predicted"/>
<dbReference type="EnsemblPlants" id="OBART06G06970.1">
    <property type="protein sequence ID" value="OBART06G06970.1"/>
    <property type="gene ID" value="OBART06G06970"/>
</dbReference>
<evidence type="ECO:0000313" key="2">
    <source>
        <dbReference type="EnsemblPlants" id="OBART06G06970.1"/>
    </source>
</evidence>
<keyword evidence="1" id="KW-0732">Signal</keyword>
<reference evidence="2" key="1">
    <citation type="journal article" date="2009" name="Rice">
        <title>De Novo Next Generation Sequencing of Plant Genomes.</title>
        <authorList>
            <person name="Rounsley S."/>
            <person name="Marri P.R."/>
            <person name="Yu Y."/>
            <person name="He R."/>
            <person name="Sisneros N."/>
            <person name="Goicoechea J.L."/>
            <person name="Lee S.J."/>
            <person name="Angelova A."/>
            <person name="Kudrna D."/>
            <person name="Luo M."/>
            <person name="Affourtit J."/>
            <person name="Desany B."/>
            <person name="Knight J."/>
            <person name="Niazi F."/>
            <person name="Egholm M."/>
            <person name="Wing R.A."/>
        </authorList>
    </citation>
    <scope>NUCLEOTIDE SEQUENCE [LARGE SCALE GENOMIC DNA]</scope>
    <source>
        <strain evidence="2">cv. IRGC 105608</strain>
    </source>
</reference>
<feature type="chain" id="PRO_5002272456" evidence="1">
    <location>
        <begin position="29"/>
        <end position="67"/>
    </location>
</feature>
<accession>A0A0D3GE32</accession>
<dbReference type="Proteomes" id="UP000026960">
    <property type="component" value="Chromosome 6"/>
</dbReference>
<dbReference type="HOGENOM" id="CLU_2816834_0_0_1"/>